<keyword evidence="7" id="KW-1133">Transmembrane helix</keyword>
<dbReference type="InterPro" id="IPR036188">
    <property type="entry name" value="FAD/NAD-bd_sf"/>
</dbReference>
<dbReference type="InterPro" id="IPR014105">
    <property type="entry name" value="Carotenoid/retinoid_OxRdtase"/>
</dbReference>
<evidence type="ECO:0000256" key="6">
    <source>
        <dbReference type="SAM" id="MobiDB-lite"/>
    </source>
</evidence>
<feature type="region of interest" description="Disordered" evidence="6">
    <location>
        <begin position="493"/>
        <end position="513"/>
    </location>
</feature>
<keyword evidence="10" id="KW-1185">Reference proteome</keyword>
<dbReference type="Proteomes" id="UP000778578">
    <property type="component" value="Unassembled WGS sequence"/>
</dbReference>
<protein>
    <submittedName>
        <fullName evidence="9">Phytoene desaturase</fullName>
    </submittedName>
</protein>
<dbReference type="InterPro" id="IPR002937">
    <property type="entry name" value="Amino_oxidase"/>
</dbReference>
<dbReference type="NCBIfam" id="TIGR02734">
    <property type="entry name" value="crtI_fam"/>
    <property type="match status" value="1"/>
</dbReference>
<evidence type="ECO:0000313" key="10">
    <source>
        <dbReference type="Proteomes" id="UP000778578"/>
    </source>
</evidence>
<dbReference type="Pfam" id="PF01593">
    <property type="entry name" value="Amino_oxidase"/>
    <property type="match status" value="1"/>
</dbReference>
<dbReference type="PANTHER" id="PTHR43734:SF1">
    <property type="entry name" value="PHYTOENE DESATURASE"/>
    <property type="match status" value="1"/>
</dbReference>
<organism evidence="9 10">
    <name type="scientific">Actinacidiphila acidipaludis</name>
    <dbReference type="NCBI Taxonomy" id="2873382"/>
    <lineage>
        <taxon>Bacteria</taxon>
        <taxon>Bacillati</taxon>
        <taxon>Actinomycetota</taxon>
        <taxon>Actinomycetes</taxon>
        <taxon>Kitasatosporales</taxon>
        <taxon>Streptomycetaceae</taxon>
        <taxon>Actinacidiphila</taxon>
    </lineage>
</organism>
<evidence type="ECO:0000256" key="3">
    <source>
        <dbReference type="ARBA" id="ARBA00022746"/>
    </source>
</evidence>
<keyword evidence="7" id="KW-0472">Membrane</keyword>
<name>A0ABS7Q511_9ACTN</name>
<dbReference type="RefSeq" id="WP_222962389.1">
    <property type="nucleotide sequence ID" value="NZ_JAINZZ010000010.1"/>
</dbReference>
<dbReference type="EMBL" id="JAINZZ010000010">
    <property type="protein sequence ID" value="MBY8878243.1"/>
    <property type="molecule type" value="Genomic_DNA"/>
</dbReference>
<evidence type="ECO:0000259" key="8">
    <source>
        <dbReference type="Pfam" id="PF01593"/>
    </source>
</evidence>
<gene>
    <name evidence="9" type="primary">crtI</name>
    <name evidence="9" type="ORF">K7862_11450</name>
</gene>
<evidence type="ECO:0000256" key="5">
    <source>
        <dbReference type="RuleBase" id="RU362075"/>
    </source>
</evidence>
<keyword evidence="3 5" id="KW-0125">Carotenoid biosynthesis</keyword>
<keyword evidence="7" id="KW-0812">Transmembrane</keyword>
<feature type="transmembrane region" description="Helical" evidence="7">
    <location>
        <begin position="12"/>
        <end position="30"/>
    </location>
</feature>
<proteinExistence type="inferred from homology"/>
<comment type="similarity">
    <text evidence="2 5">Belongs to the carotenoid/retinoid oxidoreductase family.</text>
</comment>
<evidence type="ECO:0000256" key="4">
    <source>
        <dbReference type="ARBA" id="ARBA00023002"/>
    </source>
</evidence>
<sequence>MSRTVAGRTDHVVVVGAGLAGLSAALHLLGAGRRVTVVERDAQPGGRAGRIERGGYLIDTGPTVLTMPDIADEAFAAVGESLHDRVDLIPLRPAYRARFADGASLDVHTDAEAMEAEIERFAGPADAAGYRRLRHWLEQLYHAERGRFLDADFDSPFQLLTPDLVRLAALGGFGRWEAGVARHLRDERLRRVFSFQALYAGVPPERALAAYAVIAYMDTVAGVWFPRGGMHALPRAMADAAEAAGARFRYGQPVVRLERTGERVTAVVTEEERIACDAVVLTPELPVTYALLGRTPRRPARLRHAPSAVVLHAGCDRTWPELGHHTLSFGRAWRRTFRELTRTGAVMSDPSLLITRPTATDPSLAPPGRHLHYVLAPCPNTDIGPSAADWHDLAPRYRDSLLRELERRGLAGIAASIEEECLVTPADWTRQQHAAGTPFSAAHTFAQTGPFRPRNLVRGTANAVLAGCGTTPGVGVPPVLLSGRLAAARITGGTPARTAPGAPIARPAREVRS</sequence>
<evidence type="ECO:0000313" key="9">
    <source>
        <dbReference type="EMBL" id="MBY8878243.1"/>
    </source>
</evidence>
<dbReference type="SUPFAM" id="SSF51905">
    <property type="entry name" value="FAD/NAD(P)-binding domain"/>
    <property type="match status" value="1"/>
</dbReference>
<feature type="domain" description="Amine oxidase" evidence="8">
    <location>
        <begin position="19"/>
        <end position="490"/>
    </location>
</feature>
<dbReference type="PROSITE" id="PS00982">
    <property type="entry name" value="PHYTOENE_DH"/>
    <property type="match status" value="1"/>
</dbReference>
<comment type="pathway">
    <text evidence="1 5">Carotenoid biosynthesis.</text>
</comment>
<dbReference type="Gene3D" id="3.50.50.60">
    <property type="entry name" value="FAD/NAD(P)-binding domain"/>
    <property type="match status" value="2"/>
</dbReference>
<keyword evidence="4 5" id="KW-0560">Oxidoreductase</keyword>
<dbReference type="InterPro" id="IPR008150">
    <property type="entry name" value="Phytoene_DH_bac_CS"/>
</dbReference>
<accession>A0ABS7Q511</accession>
<evidence type="ECO:0000256" key="1">
    <source>
        <dbReference type="ARBA" id="ARBA00004829"/>
    </source>
</evidence>
<dbReference type="PANTHER" id="PTHR43734">
    <property type="entry name" value="PHYTOENE DESATURASE"/>
    <property type="match status" value="1"/>
</dbReference>
<reference evidence="9 10" key="1">
    <citation type="submission" date="2021-08" db="EMBL/GenBank/DDBJ databases">
        <title>WGS of actinomycetes from Thailand.</title>
        <authorList>
            <person name="Thawai C."/>
        </authorList>
    </citation>
    <scope>NUCLEOTIDE SEQUENCE [LARGE SCALE GENOMIC DNA]</scope>
    <source>
        <strain evidence="9 10">PLK6-54</strain>
    </source>
</reference>
<evidence type="ECO:0000256" key="7">
    <source>
        <dbReference type="SAM" id="Phobius"/>
    </source>
</evidence>
<comment type="caution">
    <text evidence="9">The sequence shown here is derived from an EMBL/GenBank/DDBJ whole genome shotgun (WGS) entry which is preliminary data.</text>
</comment>
<evidence type="ECO:0000256" key="2">
    <source>
        <dbReference type="ARBA" id="ARBA00006046"/>
    </source>
</evidence>